<dbReference type="Pfam" id="PF01925">
    <property type="entry name" value="TauE"/>
    <property type="match status" value="1"/>
</dbReference>
<evidence type="ECO:0000313" key="6">
    <source>
        <dbReference type="EMBL" id="SVE09364.1"/>
    </source>
</evidence>
<evidence type="ECO:0000256" key="5">
    <source>
        <dbReference type="SAM" id="Phobius"/>
    </source>
</evidence>
<feature type="non-terminal residue" evidence="6">
    <location>
        <position position="103"/>
    </location>
</feature>
<evidence type="ECO:0000256" key="2">
    <source>
        <dbReference type="ARBA" id="ARBA00022692"/>
    </source>
</evidence>
<keyword evidence="4 5" id="KW-0472">Membrane</keyword>
<evidence type="ECO:0000256" key="3">
    <source>
        <dbReference type="ARBA" id="ARBA00022989"/>
    </source>
</evidence>
<gene>
    <name evidence="6" type="ORF">METZ01_LOCUS462218</name>
</gene>
<dbReference type="EMBL" id="UINC01193649">
    <property type="protein sequence ID" value="SVE09364.1"/>
    <property type="molecule type" value="Genomic_DNA"/>
</dbReference>
<organism evidence="6">
    <name type="scientific">marine metagenome</name>
    <dbReference type="NCBI Taxonomy" id="408172"/>
    <lineage>
        <taxon>unclassified sequences</taxon>
        <taxon>metagenomes</taxon>
        <taxon>ecological metagenomes</taxon>
    </lineage>
</organism>
<evidence type="ECO:0000256" key="4">
    <source>
        <dbReference type="ARBA" id="ARBA00023136"/>
    </source>
</evidence>
<accession>A0A383ANW3</accession>
<keyword evidence="3 5" id="KW-1133">Transmembrane helix</keyword>
<sequence length="103" mass="10937">MLSGIEILICNFAVFIGATIMGTVSFGLALVVAPVLLLFLDPQSVVVISNVLIVLLLSVVLFELRRHLKLGQIKGMIIGGIFAVPLGVFALKVADPGLLRIII</sequence>
<reference evidence="6" key="1">
    <citation type="submission" date="2018-05" db="EMBL/GenBank/DDBJ databases">
        <authorList>
            <person name="Lanie J.A."/>
            <person name="Ng W.-L."/>
            <person name="Kazmierczak K.M."/>
            <person name="Andrzejewski T.M."/>
            <person name="Davidsen T.M."/>
            <person name="Wayne K.J."/>
            <person name="Tettelin H."/>
            <person name="Glass J.I."/>
            <person name="Rusch D."/>
            <person name="Podicherti R."/>
            <person name="Tsui H.-C.T."/>
            <person name="Winkler M.E."/>
        </authorList>
    </citation>
    <scope>NUCLEOTIDE SEQUENCE</scope>
</reference>
<dbReference type="AlphaFoldDB" id="A0A383ANW3"/>
<evidence type="ECO:0000256" key="1">
    <source>
        <dbReference type="ARBA" id="ARBA00004141"/>
    </source>
</evidence>
<proteinExistence type="predicted"/>
<keyword evidence="2 5" id="KW-0812">Transmembrane</keyword>
<name>A0A383ANW3_9ZZZZ</name>
<feature type="transmembrane region" description="Helical" evidence="5">
    <location>
        <begin position="45"/>
        <end position="64"/>
    </location>
</feature>
<protein>
    <submittedName>
        <fullName evidence="6">Uncharacterized protein</fullName>
    </submittedName>
</protein>
<feature type="transmembrane region" description="Helical" evidence="5">
    <location>
        <begin position="76"/>
        <end position="94"/>
    </location>
</feature>
<feature type="transmembrane region" description="Helical" evidence="5">
    <location>
        <begin position="12"/>
        <end position="39"/>
    </location>
</feature>
<dbReference type="InterPro" id="IPR002781">
    <property type="entry name" value="TM_pro_TauE-like"/>
</dbReference>
<comment type="subcellular location">
    <subcellularLocation>
        <location evidence="1">Membrane</location>
        <topology evidence="1">Multi-pass membrane protein</topology>
    </subcellularLocation>
</comment>
<dbReference type="GO" id="GO:0016020">
    <property type="term" value="C:membrane"/>
    <property type="evidence" value="ECO:0007669"/>
    <property type="project" value="UniProtKB-SubCell"/>
</dbReference>